<protein>
    <submittedName>
        <fullName evidence="1">Uncharacterized protein</fullName>
    </submittedName>
</protein>
<sequence>MSHKSVVCNNHRNTDHSQLNYLKALIAGEKAISSTEVMHRYQISSTTSISRSKAALIKNDILDNKAGEISFQDPIYAYWLKTEFFAK</sequence>
<dbReference type="EMBL" id="CACRTC010000006">
    <property type="protein sequence ID" value="VYS77580.1"/>
    <property type="molecule type" value="Genomic_DNA"/>
</dbReference>
<accession>A0A6N2RCM5</accession>
<dbReference type="AlphaFoldDB" id="A0A6N2RCM5"/>
<organism evidence="1">
    <name type="scientific">Bacteroides uniformis</name>
    <dbReference type="NCBI Taxonomy" id="820"/>
    <lineage>
        <taxon>Bacteria</taxon>
        <taxon>Pseudomonadati</taxon>
        <taxon>Bacteroidota</taxon>
        <taxon>Bacteroidia</taxon>
        <taxon>Bacteroidales</taxon>
        <taxon>Bacteroidaceae</taxon>
        <taxon>Bacteroides</taxon>
    </lineage>
</organism>
<reference evidence="1" key="1">
    <citation type="submission" date="2019-11" db="EMBL/GenBank/DDBJ databases">
        <authorList>
            <person name="Feng L."/>
        </authorList>
    </citation>
    <scope>NUCLEOTIDE SEQUENCE</scope>
    <source>
        <strain evidence="1">BuniformisLFYP32</strain>
    </source>
</reference>
<dbReference type="RefSeq" id="WP_011966732.1">
    <property type="nucleotide sequence ID" value="NZ_CACRTC010000006.1"/>
</dbReference>
<name>A0A6N2RCM5_BACUN</name>
<evidence type="ECO:0000313" key="1">
    <source>
        <dbReference type="EMBL" id="VYS77580.1"/>
    </source>
</evidence>
<gene>
    <name evidence="1" type="ORF">BULFYP32_00546</name>
</gene>
<proteinExistence type="predicted"/>